<keyword evidence="2" id="KW-1185">Reference proteome</keyword>
<sequence length="79" mass="8833">MSIRLYDSAWVRIEGAEQPLQAFKDRQNPALFHIGDYRYDVDGIVAKGTEGAPKILGILSLQAMREAGIRPNYNSDINP</sequence>
<organism evidence="1 2">
    <name type="scientific">Asticcacaulis endophyticus</name>
    <dbReference type="NCBI Taxonomy" id="1395890"/>
    <lineage>
        <taxon>Bacteria</taxon>
        <taxon>Pseudomonadati</taxon>
        <taxon>Pseudomonadota</taxon>
        <taxon>Alphaproteobacteria</taxon>
        <taxon>Caulobacterales</taxon>
        <taxon>Caulobacteraceae</taxon>
        <taxon>Asticcacaulis</taxon>
    </lineage>
</organism>
<dbReference type="AlphaFoldDB" id="A0A918PX80"/>
<protein>
    <submittedName>
        <fullName evidence="1">Uncharacterized protein</fullName>
    </submittedName>
</protein>
<dbReference type="EMBL" id="BMZB01000001">
    <property type="protein sequence ID" value="GGZ24925.1"/>
    <property type="molecule type" value="Genomic_DNA"/>
</dbReference>
<evidence type="ECO:0000313" key="1">
    <source>
        <dbReference type="EMBL" id="GGZ24925.1"/>
    </source>
</evidence>
<name>A0A918PX80_9CAUL</name>
<evidence type="ECO:0000313" key="2">
    <source>
        <dbReference type="Proteomes" id="UP000662572"/>
    </source>
</evidence>
<proteinExistence type="predicted"/>
<accession>A0A918PX80</accession>
<reference evidence="1" key="1">
    <citation type="journal article" date="2014" name="Int. J. Syst. Evol. Microbiol.">
        <title>Complete genome sequence of Corynebacterium casei LMG S-19264T (=DSM 44701T), isolated from a smear-ripened cheese.</title>
        <authorList>
            <consortium name="US DOE Joint Genome Institute (JGI-PGF)"/>
            <person name="Walter F."/>
            <person name="Albersmeier A."/>
            <person name="Kalinowski J."/>
            <person name="Ruckert C."/>
        </authorList>
    </citation>
    <scope>NUCLEOTIDE SEQUENCE</scope>
    <source>
        <strain evidence="1">KCTC 32296</strain>
    </source>
</reference>
<dbReference type="RefSeq" id="WP_189485038.1">
    <property type="nucleotide sequence ID" value="NZ_BMZB01000001.1"/>
</dbReference>
<gene>
    <name evidence="1" type="ORF">GCM10011273_07780</name>
</gene>
<reference evidence="1" key="2">
    <citation type="submission" date="2020-09" db="EMBL/GenBank/DDBJ databases">
        <authorList>
            <person name="Sun Q."/>
            <person name="Kim S."/>
        </authorList>
    </citation>
    <scope>NUCLEOTIDE SEQUENCE</scope>
    <source>
        <strain evidence="1">KCTC 32296</strain>
    </source>
</reference>
<comment type="caution">
    <text evidence="1">The sequence shown here is derived from an EMBL/GenBank/DDBJ whole genome shotgun (WGS) entry which is preliminary data.</text>
</comment>
<dbReference type="Proteomes" id="UP000662572">
    <property type="component" value="Unassembled WGS sequence"/>
</dbReference>